<dbReference type="CDD" id="cd02440">
    <property type="entry name" value="AdoMet_MTases"/>
    <property type="match status" value="1"/>
</dbReference>
<feature type="compositionally biased region" description="Basic and acidic residues" evidence="2">
    <location>
        <begin position="10"/>
        <end position="19"/>
    </location>
</feature>
<evidence type="ECO:0000313" key="4">
    <source>
        <dbReference type="Proteomes" id="UP000248741"/>
    </source>
</evidence>
<dbReference type="GO" id="GO:0008168">
    <property type="term" value="F:methyltransferase activity"/>
    <property type="evidence" value="ECO:0007669"/>
    <property type="project" value="UniProtKB-KW"/>
</dbReference>
<evidence type="ECO:0000256" key="1">
    <source>
        <dbReference type="ARBA" id="ARBA00022679"/>
    </source>
</evidence>
<dbReference type="GO" id="GO:0032259">
    <property type="term" value="P:methylation"/>
    <property type="evidence" value="ECO:0007669"/>
    <property type="project" value="UniProtKB-KW"/>
</dbReference>
<gene>
    <name evidence="3" type="ORF">NCTC7908_00904</name>
</gene>
<dbReference type="Pfam" id="PF13489">
    <property type="entry name" value="Methyltransf_23"/>
    <property type="match status" value="1"/>
</dbReference>
<reference evidence="3 4" key="1">
    <citation type="submission" date="2018-06" db="EMBL/GenBank/DDBJ databases">
        <authorList>
            <consortium name="Pathogen Informatics"/>
            <person name="Doyle S."/>
        </authorList>
    </citation>
    <scope>NUCLEOTIDE SEQUENCE [LARGE SCALE GENOMIC DNA]</scope>
    <source>
        <strain evidence="3 4">NCTC7908</strain>
    </source>
</reference>
<dbReference type="PANTHER" id="PTHR43861:SF3">
    <property type="entry name" value="PUTATIVE (AFU_ORTHOLOGUE AFUA_2G14390)-RELATED"/>
    <property type="match status" value="1"/>
</dbReference>
<proteinExistence type="predicted"/>
<protein>
    <submittedName>
        <fullName evidence="3">SAM-dependent methyltransferase</fullName>
    </submittedName>
</protein>
<sequence length="222" mass="23764">MTTEHRHSHHDAPPRHPEDDIYTDSAGPVWSGNPNSSLVAVIQELDLNASPSQSLDVGCGEGADVLWLAEHGWKAVGVDPSEIAISRAIAAATERGIAADFEVAKLPDNSGTAQALQERYGLVTGFYIPVKGEEGLAAMTSLVSPGGYLVLVHHDLEEMIATGHQSPDVLKDYLFPSHIAEMLSASQWTIVINESRERHVATGLGHGHTLDNVLVARLKQGS</sequence>
<dbReference type="Proteomes" id="UP000248741">
    <property type="component" value="Chromosome 1"/>
</dbReference>
<dbReference type="PANTHER" id="PTHR43861">
    <property type="entry name" value="TRANS-ACONITATE 2-METHYLTRANSFERASE-RELATED"/>
    <property type="match status" value="1"/>
</dbReference>
<accession>A0ABD7MS05</accession>
<evidence type="ECO:0000313" key="3">
    <source>
        <dbReference type="EMBL" id="SQG50839.1"/>
    </source>
</evidence>
<dbReference type="RefSeq" id="WP_095075374.1">
    <property type="nucleotide sequence ID" value="NZ_CP068134.1"/>
</dbReference>
<evidence type="ECO:0000256" key="2">
    <source>
        <dbReference type="SAM" id="MobiDB-lite"/>
    </source>
</evidence>
<dbReference type="SUPFAM" id="SSF53335">
    <property type="entry name" value="S-adenosyl-L-methionine-dependent methyltransferases"/>
    <property type="match status" value="1"/>
</dbReference>
<dbReference type="EMBL" id="LS483400">
    <property type="protein sequence ID" value="SQG50839.1"/>
    <property type="molecule type" value="Genomic_DNA"/>
</dbReference>
<keyword evidence="1" id="KW-0808">Transferase</keyword>
<dbReference type="InterPro" id="IPR029063">
    <property type="entry name" value="SAM-dependent_MTases_sf"/>
</dbReference>
<feature type="region of interest" description="Disordered" evidence="2">
    <location>
        <begin position="1"/>
        <end position="28"/>
    </location>
</feature>
<dbReference type="AlphaFoldDB" id="A0ABD7MS05"/>
<dbReference type="Gene3D" id="3.40.50.150">
    <property type="entry name" value="Vaccinia Virus protein VP39"/>
    <property type="match status" value="1"/>
</dbReference>
<keyword evidence="3" id="KW-0489">Methyltransferase</keyword>
<organism evidence="3 4">
    <name type="scientific">Corynebacterium ulcerans</name>
    <dbReference type="NCBI Taxonomy" id="65058"/>
    <lineage>
        <taxon>Bacteria</taxon>
        <taxon>Bacillati</taxon>
        <taxon>Actinomycetota</taxon>
        <taxon>Actinomycetes</taxon>
        <taxon>Mycobacteriales</taxon>
        <taxon>Corynebacteriaceae</taxon>
        <taxon>Corynebacterium</taxon>
    </lineage>
</organism>
<name>A0ABD7MS05_CORUL</name>